<comment type="caution">
    <text evidence="1">The sequence shown here is derived from an EMBL/GenBank/DDBJ whole genome shotgun (WGS) entry which is preliminary data.</text>
</comment>
<dbReference type="Proteomes" id="UP000736787">
    <property type="component" value="Unassembled WGS sequence"/>
</dbReference>
<sequence>MVHTLEQPLHRPNGHLDPELSLELCRKLVASCRTSLSVSAGRRPALVPSLPLSLCGPHSFLIAFRTHVRKRQVFLAITCSETPPSWSPMIHQYSWSVMA</sequence>
<dbReference type="EMBL" id="RCMK01000044">
    <property type="protein sequence ID" value="KAG2951994.1"/>
    <property type="molecule type" value="Genomic_DNA"/>
</dbReference>
<protein>
    <submittedName>
        <fullName evidence="1">Uncharacterized protein</fullName>
    </submittedName>
</protein>
<dbReference type="AlphaFoldDB" id="A0A8T1EKC5"/>
<gene>
    <name evidence="1" type="ORF">PC117_g3146</name>
</gene>
<accession>A0A8T1EKC5</accession>
<evidence type="ECO:0000313" key="1">
    <source>
        <dbReference type="EMBL" id="KAG2951994.1"/>
    </source>
</evidence>
<name>A0A8T1EKC5_9STRA</name>
<reference evidence="1" key="1">
    <citation type="submission" date="2018-10" db="EMBL/GenBank/DDBJ databases">
        <title>Effector identification in a new, highly contiguous assembly of the strawberry crown rot pathogen Phytophthora cactorum.</title>
        <authorList>
            <person name="Armitage A.D."/>
            <person name="Nellist C.F."/>
            <person name="Bates H."/>
            <person name="Vickerstaff R.J."/>
            <person name="Harrison R.J."/>
        </authorList>
    </citation>
    <scope>NUCLEOTIDE SEQUENCE</scope>
    <source>
        <strain evidence="1">4040</strain>
    </source>
</reference>
<evidence type="ECO:0000313" key="2">
    <source>
        <dbReference type="Proteomes" id="UP000736787"/>
    </source>
</evidence>
<proteinExistence type="predicted"/>
<organism evidence="1 2">
    <name type="scientific">Phytophthora cactorum</name>
    <dbReference type="NCBI Taxonomy" id="29920"/>
    <lineage>
        <taxon>Eukaryota</taxon>
        <taxon>Sar</taxon>
        <taxon>Stramenopiles</taxon>
        <taxon>Oomycota</taxon>
        <taxon>Peronosporomycetes</taxon>
        <taxon>Peronosporales</taxon>
        <taxon>Peronosporaceae</taxon>
        <taxon>Phytophthora</taxon>
    </lineage>
</organism>